<dbReference type="HOGENOM" id="CLU_1491343_0_0_1"/>
<evidence type="ECO:0000313" key="2">
    <source>
        <dbReference type="Proteomes" id="UP000026962"/>
    </source>
</evidence>
<accession>A0A0E0M4Z8</accession>
<dbReference type="Gramene" id="OPUNC10G00410.1">
    <property type="protein sequence ID" value="OPUNC10G00410.1"/>
    <property type="gene ID" value="OPUNC10G00410"/>
</dbReference>
<dbReference type="eggNOG" id="KOG1237">
    <property type="taxonomic scope" value="Eukaryota"/>
</dbReference>
<evidence type="ECO:0000313" key="1">
    <source>
        <dbReference type="EnsemblPlants" id="OPUNC10G00410.1"/>
    </source>
</evidence>
<sequence>MNPFNCRPIYKAGYSQSGVWNKILAALVTMETTDDQERAPLLHPQPHPQVFAANSFADLLQEDAGSEFTGDGSVDINNQPALKRKTGNWRACFMILGVELSECLGFYGISKNLVTYLTKFLHESKVNAAKNTSAWYGSCYLTPLLGAFLPNTYWGRYCTTLTFLTLYIDCGIIKFKKTTAD</sequence>
<keyword evidence="2" id="KW-1185">Reference proteome</keyword>
<name>A0A0E0M4Z8_ORYPU</name>
<organism evidence="1">
    <name type="scientific">Oryza punctata</name>
    <name type="common">Red rice</name>
    <dbReference type="NCBI Taxonomy" id="4537"/>
    <lineage>
        <taxon>Eukaryota</taxon>
        <taxon>Viridiplantae</taxon>
        <taxon>Streptophyta</taxon>
        <taxon>Embryophyta</taxon>
        <taxon>Tracheophyta</taxon>
        <taxon>Spermatophyta</taxon>
        <taxon>Magnoliopsida</taxon>
        <taxon>Liliopsida</taxon>
        <taxon>Poales</taxon>
        <taxon>Poaceae</taxon>
        <taxon>BOP clade</taxon>
        <taxon>Oryzoideae</taxon>
        <taxon>Oryzeae</taxon>
        <taxon>Oryzinae</taxon>
        <taxon>Oryza</taxon>
    </lineage>
</organism>
<dbReference type="AlphaFoldDB" id="A0A0E0M4Z8"/>
<reference evidence="1" key="2">
    <citation type="submission" date="2018-05" db="EMBL/GenBank/DDBJ databases">
        <title>OpunRS2 (Oryza punctata Reference Sequence Version 2).</title>
        <authorList>
            <person name="Zhang J."/>
            <person name="Kudrna D."/>
            <person name="Lee S."/>
            <person name="Talag J."/>
            <person name="Welchert J."/>
            <person name="Wing R.A."/>
        </authorList>
    </citation>
    <scope>NUCLEOTIDE SEQUENCE [LARGE SCALE GENOMIC DNA]</scope>
</reference>
<reference evidence="1" key="1">
    <citation type="submission" date="2015-04" db="UniProtKB">
        <authorList>
            <consortium name="EnsemblPlants"/>
        </authorList>
    </citation>
    <scope>IDENTIFICATION</scope>
</reference>
<dbReference type="Gene3D" id="1.20.1250.20">
    <property type="entry name" value="MFS general substrate transporter like domains"/>
    <property type="match status" value="1"/>
</dbReference>
<dbReference type="PANTHER" id="PTHR11654">
    <property type="entry name" value="OLIGOPEPTIDE TRANSPORTER-RELATED"/>
    <property type="match status" value="1"/>
</dbReference>
<dbReference type="EnsemblPlants" id="OPUNC10G00410.1">
    <property type="protein sequence ID" value="OPUNC10G00410.1"/>
    <property type="gene ID" value="OPUNC10G00410"/>
</dbReference>
<dbReference type="InterPro" id="IPR036259">
    <property type="entry name" value="MFS_trans_sf"/>
</dbReference>
<proteinExistence type="predicted"/>
<dbReference type="Proteomes" id="UP000026962">
    <property type="component" value="Chromosome 10"/>
</dbReference>
<protein>
    <submittedName>
        <fullName evidence="1">Uncharacterized protein</fullName>
    </submittedName>
</protein>